<keyword evidence="3" id="KW-1185">Reference proteome</keyword>
<dbReference type="STRING" id="685588.A0A067SPY2"/>
<name>A0A067SPY2_GALM3</name>
<reference evidence="3" key="1">
    <citation type="journal article" date="2014" name="Proc. Natl. Acad. Sci. U.S.A.">
        <title>Extensive sampling of basidiomycete genomes demonstrates inadequacy of the white-rot/brown-rot paradigm for wood decay fungi.</title>
        <authorList>
            <person name="Riley R."/>
            <person name="Salamov A.A."/>
            <person name="Brown D.W."/>
            <person name="Nagy L.G."/>
            <person name="Floudas D."/>
            <person name="Held B.W."/>
            <person name="Levasseur A."/>
            <person name="Lombard V."/>
            <person name="Morin E."/>
            <person name="Otillar R."/>
            <person name="Lindquist E.A."/>
            <person name="Sun H."/>
            <person name="LaButti K.M."/>
            <person name="Schmutz J."/>
            <person name="Jabbour D."/>
            <person name="Luo H."/>
            <person name="Baker S.E."/>
            <person name="Pisabarro A.G."/>
            <person name="Walton J.D."/>
            <person name="Blanchette R.A."/>
            <person name="Henrissat B."/>
            <person name="Martin F."/>
            <person name="Cullen D."/>
            <person name="Hibbett D.S."/>
            <person name="Grigoriev I.V."/>
        </authorList>
    </citation>
    <scope>NUCLEOTIDE SEQUENCE [LARGE SCALE GENOMIC DNA]</scope>
    <source>
        <strain evidence="3">CBS 339.88</strain>
    </source>
</reference>
<evidence type="ECO:0000256" key="1">
    <source>
        <dbReference type="SAM" id="MobiDB-lite"/>
    </source>
</evidence>
<protein>
    <recommendedName>
        <fullName evidence="4">F-box domain-containing protein</fullName>
    </recommendedName>
</protein>
<evidence type="ECO:0000313" key="2">
    <source>
        <dbReference type="EMBL" id="KDR72980.1"/>
    </source>
</evidence>
<sequence length="588" mass="65956">MDREDGAQPRNFGRGFPRRNTEPDISTFFTNSTSLNKDEQISCIDREILRVEDSIVKLVLQRAFLKRRRNSFSPAVCLPPEVLALIFEFMCLPNGDGFNDDSHIPDGKRLVGGVNLGLSVGTGAVTPLFLGSICSKWRHVSRGASQLWCTVIVHMDNRHAGAQAALLGSWLKQSAHRRLRVKLVEDDTNDDDNDDDNWGIDVTPTAIIDILASHSQQWHTIDFFLPSTWKHSLSRIQHHLPLLSSATLRFSEGSPTMARVDAFTLAPQLQEVKLVGYSVADVHLPWQQLQRLDGEYFGLDECLDTLRLGTELRTCQFEQLYRGVQPFVARSVRHEYLESLELIMDTSHELNALFGAMTLPNLKELVLSLSDEEPMLNPIIPLIRRSACALQMVHLVGVTPPEEDLIEFLKEVPFLKVLILINPVTESGGKITQWLLDLMDPMSRTNVAIPSASGDVEMDQESSSHAPCLVPMLEKLEYQGAVGFTLHAFVQFLVHRWQIDVPNNTARQLGEPMRMKEGHVTRTTKGRFIDGTIAESTSNQTEPAASQLRSLILTTTKRMRFESADAKTIHGLIKDGMHLDFLDDPNAD</sequence>
<dbReference type="OrthoDB" id="2269034at2759"/>
<dbReference type="Proteomes" id="UP000027222">
    <property type="component" value="Unassembled WGS sequence"/>
</dbReference>
<evidence type="ECO:0000313" key="3">
    <source>
        <dbReference type="Proteomes" id="UP000027222"/>
    </source>
</evidence>
<accession>A0A067SPY2</accession>
<proteinExistence type="predicted"/>
<evidence type="ECO:0008006" key="4">
    <source>
        <dbReference type="Google" id="ProtNLM"/>
    </source>
</evidence>
<dbReference type="AlphaFoldDB" id="A0A067SPY2"/>
<feature type="region of interest" description="Disordered" evidence="1">
    <location>
        <begin position="1"/>
        <end position="24"/>
    </location>
</feature>
<dbReference type="EMBL" id="KL142387">
    <property type="protein sequence ID" value="KDR72980.1"/>
    <property type="molecule type" value="Genomic_DNA"/>
</dbReference>
<gene>
    <name evidence="2" type="ORF">GALMADRAFT_743881</name>
</gene>
<organism evidence="2 3">
    <name type="scientific">Galerina marginata (strain CBS 339.88)</name>
    <dbReference type="NCBI Taxonomy" id="685588"/>
    <lineage>
        <taxon>Eukaryota</taxon>
        <taxon>Fungi</taxon>
        <taxon>Dikarya</taxon>
        <taxon>Basidiomycota</taxon>
        <taxon>Agaricomycotina</taxon>
        <taxon>Agaricomycetes</taxon>
        <taxon>Agaricomycetidae</taxon>
        <taxon>Agaricales</taxon>
        <taxon>Agaricineae</taxon>
        <taxon>Strophariaceae</taxon>
        <taxon>Galerina</taxon>
    </lineage>
</organism>
<dbReference type="HOGENOM" id="CLU_018544_14_2_1"/>